<name>A0ABU8DYJ8_9ACTN</name>
<dbReference type="EMBL" id="JBAPLU010000029">
    <property type="protein sequence ID" value="MEI4273921.1"/>
    <property type="molecule type" value="Genomic_DNA"/>
</dbReference>
<sequence length="211" mass="21306">MAKATGTTSTPRSRAAGAETATNTRAETAEATPATGPDTASTATTDPDEERAQATGTTSESGSVEQPGAVVDTAGVEHVGVVPVTSELVNPLPEGGDHDRVAMLSVRADGTADQYDPEIVVDVAVARAATREQFTQQAVSAADVRLAEQAAVTAGPQVTIIGSPEGEPDRVVPLTTDATSAGTELDELRAEVVDTAVAAADAAVDRLTSGR</sequence>
<evidence type="ECO:0000313" key="3">
    <source>
        <dbReference type="Proteomes" id="UP001361570"/>
    </source>
</evidence>
<feature type="compositionally biased region" description="Low complexity" evidence="1">
    <location>
        <begin position="14"/>
        <end position="45"/>
    </location>
</feature>
<feature type="compositionally biased region" description="Polar residues" evidence="1">
    <location>
        <begin position="1"/>
        <end position="12"/>
    </location>
</feature>
<evidence type="ECO:0000256" key="1">
    <source>
        <dbReference type="SAM" id="MobiDB-lite"/>
    </source>
</evidence>
<feature type="compositionally biased region" description="Polar residues" evidence="1">
    <location>
        <begin position="54"/>
        <end position="64"/>
    </location>
</feature>
<keyword evidence="3" id="KW-1185">Reference proteome</keyword>
<gene>
    <name evidence="2" type="ORF">TEK04_19545</name>
</gene>
<protein>
    <submittedName>
        <fullName evidence="2">Uncharacterized protein</fullName>
    </submittedName>
</protein>
<proteinExistence type="predicted"/>
<organism evidence="2 3">
    <name type="scientific">Klenkia sesuvii</name>
    <dbReference type="NCBI Taxonomy" id="3103137"/>
    <lineage>
        <taxon>Bacteria</taxon>
        <taxon>Bacillati</taxon>
        <taxon>Actinomycetota</taxon>
        <taxon>Actinomycetes</taxon>
        <taxon>Geodermatophilales</taxon>
        <taxon>Geodermatophilaceae</taxon>
        <taxon>Klenkia</taxon>
    </lineage>
</organism>
<comment type="caution">
    <text evidence="2">The sequence shown here is derived from an EMBL/GenBank/DDBJ whole genome shotgun (WGS) entry which is preliminary data.</text>
</comment>
<dbReference type="Proteomes" id="UP001361570">
    <property type="component" value="Unassembled WGS sequence"/>
</dbReference>
<accession>A0ABU8DYJ8</accession>
<dbReference type="RefSeq" id="WP_336406037.1">
    <property type="nucleotide sequence ID" value="NZ_JBAPLU010000029.1"/>
</dbReference>
<feature type="region of interest" description="Disordered" evidence="1">
    <location>
        <begin position="1"/>
        <end position="76"/>
    </location>
</feature>
<reference evidence="2 3" key="1">
    <citation type="submission" date="2024-03" db="EMBL/GenBank/DDBJ databases">
        <title>Draft genome sequence of Klenkia sp. LSe6-5.</title>
        <authorList>
            <person name="Duangmal K."/>
            <person name="Chantavorakit T."/>
        </authorList>
    </citation>
    <scope>NUCLEOTIDE SEQUENCE [LARGE SCALE GENOMIC DNA]</scope>
    <source>
        <strain evidence="2 3">LSe6-5</strain>
    </source>
</reference>
<evidence type="ECO:0000313" key="2">
    <source>
        <dbReference type="EMBL" id="MEI4273921.1"/>
    </source>
</evidence>